<evidence type="ECO:0000313" key="15">
    <source>
        <dbReference type="EnsemblPlants" id="Kaladp0042s0184.2.v1.1"/>
    </source>
</evidence>
<dbReference type="GO" id="GO:0043175">
    <property type="term" value="F:RNA polymerase core enzyme binding"/>
    <property type="evidence" value="ECO:0007669"/>
    <property type="project" value="UniProtKB-UniRule"/>
</dbReference>
<dbReference type="GO" id="GO:0005634">
    <property type="term" value="C:nucleus"/>
    <property type="evidence" value="ECO:0007669"/>
    <property type="project" value="UniProtKB-SubCell"/>
</dbReference>
<evidence type="ECO:0000313" key="16">
    <source>
        <dbReference type="Proteomes" id="UP000594263"/>
    </source>
</evidence>
<dbReference type="InterPro" id="IPR007308">
    <property type="entry name" value="Rtr1/RPAP2_dom"/>
</dbReference>
<evidence type="ECO:0000259" key="14">
    <source>
        <dbReference type="PROSITE" id="PS51479"/>
    </source>
</evidence>
<dbReference type="InterPro" id="IPR038534">
    <property type="entry name" value="Rtr1/RPAP2_sf"/>
</dbReference>
<dbReference type="AlphaFoldDB" id="A0A7N0TQG4"/>
<dbReference type="GO" id="GO:0005737">
    <property type="term" value="C:cytoplasm"/>
    <property type="evidence" value="ECO:0007669"/>
    <property type="project" value="TreeGrafter"/>
</dbReference>
<feature type="domain" description="RTR1-type" evidence="14">
    <location>
        <begin position="32"/>
        <end position="117"/>
    </location>
</feature>
<dbReference type="EnsemblPlants" id="Kaladp0042s0184.1.v1.1">
    <property type="protein sequence ID" value="Kaladp0042s0184.1.v1.1"/>
    <property type="gene ID" value="Kaladp0042s0184.v1.1"/>
</dbReference>
<evidence type="ECO:0000256" key="13">
    <source>
        <dbReference type="SAM" id="MobiDB-lite"/>
    </source>
</evidence>
<dbReference type="OMA" id="WMGPSNA"/>
<keyword evidence="7 12" id="KW-0904">Protein phosphatase</keyword>
<comment type="function">
    <text evidence="12">Putative RNA polymerase II subunit B1 C-terminal domain (CTD) phosphatase involved in RNA polymerase II transcription regulation.</text>
</comment>
<dbReference type="PROSITE" id="PS51479">
    <property type="entry name" value="ZF_RTR1"/>
    <property type="match status" value="1"/>
</dbReference>
<organism evidence="15 16">
    <name type="scientific">Kalanchoe fedtschenkoi</name>
    <name type="common">Lavender scallops</name>
    <name type="synonym">South American air plant</name>
    <dbReference type="NCBI Taxonomy" id="63787"/>
    <lineage>
        <taxon>Eukaryota</taxon>
        <taxon>Viridiplantae</taxon>
        <taxon>Streptophyta</taxon>
        <taxon>Embryophyta</taxon>
        <taxon>Tracheophyta</taxon>
        <taxon>Spermatophyta</taxon>
        <taxon>Magnoliopsida</taxon>
        <taxon>eudicotyledons</taxon>
        <taxon>Gunneridae</taxon>
        <taxon>Pentapetalae</taxon>
        <taxon>Saxifragales</taxon>
        <taxon>Crassulaceae</taxon>
        <taxon>Kalanchoe</taxon>
    </lineage>
</organism>
<dbReference type="Gramene" id="Kaladp0042s0184.2.v1.1">
    <property type="protein sequence ID" value="Kaladp0042s0184.2.v1.1"/>
    <property type="gene ID" value="Kaladp0042s0184.v1.1"/>
</dbReference>
<evidence type="ECO:0000256" key="3">
    <source>
        <dbReference type="ARBA" id="ARBA00022723"/>
    </source>
</evidence>
<dbReference type="PANTHER" id="PTHR14732">
    <property type="entry name" value="RNA POLYMERASE II SUBUNIT B1 CTD PHOSPHATASE RPAP2-RELATED"/>
    <property type="match status" value="1"/>
</dbReference>
<keyword evidence="16" id="KW-1185">Reference proteome</keyword>
<name>A0A7N0TQG4_KALFE</name>
<keyword evidence="8 12" id="KW-0539">Nucleus</keyword>
<keyword evidence="4 12" id="KW-0863">Zinc-finger</keyword>
<dbReference type="Proteomes" id="UP000594263">
    <property type="component" value="Unplaced"/>
</dbReference>
<proteinExistence type="inferred from homology"/>
<dbReference type="Pfam" id="PF04181">
    <property type="entry name" value="RPAP2_Rtr1"/>
    <property type="match status" value="1"/>
</dbReference>
<comment type="catalytic activity">
    <reaction evidence="10 12">
        <text>O-phospho-L-threonyl-[protein] + H2O = L-threonyl-[protein] + phosphate</text>
        <dbReference type="Rhea" id="RHEA:47004"/>
        <dbReference type="Rhea" id="RHEA-COMP:11060"/>
        <dbReference type="Rhea" id="RHEA-COMP:11605"/>
        <dbReference type="ChEBI" id="CHEBI:15377"/>
        <dbReference type="ChEBI" id="CHEBI:30013"/>
        <dbReference type="ChEBI" id="CHEBI:43474"/>
        <dbReference type="ChEBI" id="CHEBI:61977"/>
        <dbReference type="EC" id="3.1.3.16"/>
    </reaction>
</comment>
<dbReference type="PANTHER" id="PTHR14732:SF0">
    <property type="entry name" value="RNA POLYMERASE II SUBUNIT B1 CTD PHOSPHATASE RPAP2-RELATED"/>
    <property type="match status" value="1"/>
</dbReference>
<comment type="subcellular location">
    <subcellularLocation>
        <location evidence="1 12">Nucleus</location>
    </subcellularLocation>
</comment>
<evidence type="ECO:0000256" key="4">
    <source>
        <dbReference type="ARBA" id="ARBA00022771"/>
    </source>
</evidence>
<accession>A0A7N0TQG4</accession>
<evidence type="ECO:0000256" key="12">
    <source>
        <dbReference type="RuleBase" id="RU367080"/>
    </source>
</evidence>
<reference evidence="15" key="1">
    <citation type="submission" date="2021-01" db="UniProtKB">
        <authorList>
            <consortium name="EnsemblPlants"/>
        </authorList>
    </citation>
    <scope>IDENTIFICATION</scope>
</reference>
<keyword evidence="5 12" id="KW-0378">Hydrolase</keyword>
<evidence type="ECO:0000256" key="6">
    <source>
        <dbReference type="ARBA" id="ARBA00022833"/>
    </source>
</evidence>
<evidence type="ECO:0000256" key="9">
    <source>
        <dbReference type="ARBA" id="ARBA00047761"/>
    </source>
</evidence>
<dbReference type="EC" id="3.1.3.16" evidence="12"/>
<protein>
    <recommendedName>
        <fullName evidence="12">RNA polymerase II subunit B1 CTD phosphatase RPAP2 homolog</fullName>
        <ecNumber evidence="12">3.1.3.16</ecNumber>
    </recommendedName>
</protein>
<comment type="similarity">
    <text evidence="2 11 12">Belongs to the RPAP2 family.</text>
</comment>
<comment type="catalytic activity">
    <reaction evidence="9 12">
        <text>O-phospho-L-seryl-[protein] + H2O = L-seryl-[protein] + phosphate</text>
        <dbReference type="Rhea" id="RHEA:20629"/>
        <dbReference type="Rhea" id="RHEA-COMP:9863"/>
        <dbReference type="Rhea" id="RHEA-COMP:11604"/>
        <dbReference type="ChEBI" id="CHEBI:15377"/>
        <dbReference type="ChEBI" id="CHEBI:29999"/>
        <dbReference type="ChEBI" id="CHEBI:43474"/>
        <dbReference type="ChEBI" id="CHEBI:83421"/>
        <dbReference type="EC" id="3.1.3.16"/>
    </reaction>
</comment>
<dbReference type="Gramene" id="Kaladp0042s0184.1.v1.1">
    <property type="protein sequence ID" value="Kaladp0042s0184.1.v1.1"/>
    <property type="gene ID" value="Kaladp0042s0184.v1.1"/>
</dbReference>
<sequence length="649" mass="70544">MGETQIAAVKDAVHKLQLALLDGIGKEDGLIVAGSLMSRGDYEDVVTERSIVNLCGYPLCGNKLPFERSRRGRYRVSLKEHKVFDLQESDMYCSSSCVVNSHTFAASLKEERSSDLNPAKIEHVMKKFAGMSLEAKSEGLGENGDLGMSMLKIQEKTENNTGNMSLGDWAGPSNAIEGYVPRKDRSSQPSHSGKQKKVSKAKQKEKQTSFFSDMDFTSCIITGDEYCVSKMPSSSMDAAPSAPVISMATPSSSDTDHQFYKSNMETNTKGSKGGSKQNLIKGKEVATENGASLVVGPTGTTGVACVDDVSMLCEGLRKSSLKSSGSRKQTHSVSWADEQVGDYGLGNLCEFEELGDMESGKMYTKGKTVIDGNNGDDIMFRFASAEACATALNLAAEAVASGDADVMDAVSEAGIIILPSQHDEDQGEVAKDYAMADLDTTAIKWPKKREISESDILDSTDSWLDPPPDGFSLTLSPFATMFMSIFTWITSSSVAYIYGQDESSHEEYLSINGKEYPQKVTLSDGRSSEIKLGLAGCLARALPGLVAELRLPVPVSIMEKHLGRLLETMTFIDPLPSLRMKQWQLITLLFLDALSVCRIPALQPIMTSQRMLLHKVFESAHIGIEEYEVMKDHIIPLGRTPQFSAQCGA</sequence>
<keyword evidence="6 12" id="KW-0862">Zinc</keyword>
<dbReference type="GO" id="GO:0008420">
    <property type="term" value="F:RNA polymerase II CTD heptapeptide repeat phosphatase activity"/>
    <property type="evidence" value="ECO:0007669"/>
    <property type="project" value="UniProtKB-UniRule"/>
</dbReference>
<dbReference type="InterPro" id="IPR039693">
    <property type="entry name" value="Rtr1/RPAP2"/>
</dbReference>
<evidence type="ECO:0000256" key="10">
    <source>
        <dbReference type="ARBA" id="ARBA00048336"/>
    </source>
</evidence>
<evidence type="ECO:0000256" key="11">
    <source>
        <dbReference type="PROSITE-ProRule" id="PRU00812"/>
    </source>
</evidence>
<evidence type="ECO:0000256" key="2">
    <source>
        <dbReference type="ARBA" id="ARBA00005676"/>
    </source>
</evidence>
<dbReference type="GO" id="GO:0008270">
    <property type="term" value="F:zinc ion binding"/>
    <property type="evidence" value="ECO:0007669"/>
    <property type="project" value="UniProtKB-KW"/>
</dbReference>
<evidence type="ECO:0000256" key="5">
    <source>
        <dbReference type="ARBA" id="ARBA00022801"/>
    </source>
</evidence>
<evidence type="ECO:0000256" key="1">
    <source>
        <dbReference type="ARBA" id="ARBA00004123"/>
    </source>
</evidence>
<evidence type="ECO:0000256" key="7">
    <source>
        <dbReference type="ARBA" id="ARBA00022912"/>
    </source>
</evidence>
<dbReference type="Gene3D" id="1.25.40.820">
    <property type="match status" value="1"/>
</dbReference>
<evidence type="ECO:0000256" key="8">
    <source>
        <dbReference type="ARBA" id="ARBA00023242"/>
    </source>
</evidence>
<dbReference type="EnsemblPlants" id="Kaladp0042s0184.2.v1.1">
    <property type="protein sequence ID" value="Kaladp0042s0184.2.v1.1"/>
    <property type="gene ID" value="Kaladp0042s0184.v1.1"/>
</dbReference>
<keyword evidence="3 12" id="KW-0479">Metal-binding</keyword>
<feature type="region of interest" description="Disordered" evidence="13">
    <location>
        <begin position="160"/>
        <end position="206"/>
    </location>
</feature>